<protein>
    <submittedName>
        <fullName evidence="1">Putative inactive leucine-rich repeat receptor-like protein kinase</fullName>
    </submittedName>
</protein>
<dbReference type="GO" id="GO:0016301">
    <property type="term" value="F:kinase activity"/>
    <property type="evidence" value="ECO:0007669"/>
    <property type="project" value="UniProtKB-KW"/>
</dbReference>
<organism evidence="1 2">
    <name type="scientific">Gossypium australe</name>
    <dbReference type="NCBI Taxonomy" id="47621"/>
    <lineage>
        <taxon>Eukaryota</taxon>
        <taxon>Viridiplantae</taxon>
        <taxon>Streptophyta</taxon>
        <taxon>Embryophyta</taxon>
        <taxon>Tracheophyta</taxon>
        <taxon>Spermatophyta</taxon>
        <taxon>Magnoliopsida</taxon>
        <taxon>eudicotyledons</taxon>
        <taxon>Gunneridae</taxon>
        <taxon>Pentapetalae</taxon>
        <taxon>rosids</taxon>
        <taxon>malvids</taxon>
        <taxon>Malvales</taxon>
        <taxon>Malvaceae</taxon>
        <taxon>Malvoideae</taxon>
        <taxon>Gossypium</taxon>
    </lineage>
</organism>
<dbReference type="Proteomes" id="UP000325315">
    <property type="component" value="Unassembled WGS sequence"/>
</dbReference>
<keyword evidence="1" id="KW-0675">Receptor</keyword>
<dbReference type="AlphaFoldDB" id="A0A5B6WY54"/>
<keyword evidence="1" id="KW-0418">Kinase</keyword>
<sequence>MMRAYDKKVCPREFHEGDLKAFSRGVLILTEMDGKSLPNPMNSDSVKRWGIRQSCLLKINKEEEHYILGYQQNTQDLLDTYQAQNGSREVCAEKLMLRSLGHLIPAEQESEEHLIHSNHNILITRHKDIPMKWILQVMFPGERRNRSVKP</sequence>
<dbReference type="OrthoDB" id="8014450at2759"/>
<keyword evidence="1" id="KW-0808">Transferase</keyword>
<dbReference type="EMBL" id="SMMG02000001">
    <property type="protein sequence ID" value="KAA3486014.1"/>
    <property type="molecule type" value="Genomic_DNA"/>
</dbReference>
<accession>A0A5B6WY54</accession>
<evidence type="ECO:0000313" key="2">
    <source>
        <dbReference type="Proteomes" id="UP000325315"/>
    </source>
</evidence>
<proteinExistence type="predicted"/>
<comment type="caution">
    <text evidence="1">The sequence shown here is derived from an EMBL/GenBank/DDBJ whole genome shotgun (WGS) entry which is preliminary data.</text>
</comment>
<reference evidence="2" key="1">
    <citation type="journal article" date="2019" name="Plant Biotechnol. J.">
        <title>Genome sequencing of the Australian wild diploid species Gossypium australe highlights disease resistance and delayed gland morphogenesis.</title>
        <authorList>
            <person name="Cai Y."/>
            <person name="Cai X."/>
            <person name="Wang Q."/>
            <person name="Wang P."/>
            <person name="Zhang Y."/>
            <person name="Cai C."/>
            <person name="Xu Y."/>
            <person name="Wang K."/>
            <person name="Zhou Z."/>
            <person name="Wang C."/>
            <person name="Geng S."/>
            <person name="Li B."/>
            <person name="Dong Q."/>
            <person name="Hou Y."/>
            <person name="Wang H."/>
            <person name="Ai P."/>
            <person name="Liu Z."/>
            <person name="Yi F."/>
            <person name="Sun M."/>
            <person name="An G."/>
            <person name="Cheng J."/>
            <person name="Zhang Y."/>
            <person name="Shi Q."/>
            <person name="Xie Y."/>
            <person name="Shi X."/>
            <person name="Chang Y."/>
            <person name="Huang F."/>
            <person name="Chen Y."/>
            <person name="Hong S."/>
            <person name="Mi L."/>
            <person name="Sun Q."/>
            <person name="Zhang L."/>
            <person name="Zhou B."/>
            <person name="Peng R."/>
            <person name="Zhang X."/>
            <person name="Liu F."/>
        </authorList>
    </citation>
    <scope>NUCLEOTIDE SEQUENCE [LARGE SCALE GENOMIC DNA]</scope>
    <source>
        <strain evidence="2">cv. PA1801</strain>
    </source>
</reference>
<gene>
    <name evidence="1" type="ORF">EPI10_029977</name>
</gene>
<evidence type="ECO:0000313" key="1">
    <source>
        <dbReference type="EMBL" id="KAA3486014.1"/>
    </source>
</evidence>
<name>A0A5B6WY54_9ROSI</name>
<keyword evidence="2" id="KW-1185">Reference proteome</keyword>